<dbReference type="PANTHER" id="PTHR46227">
    <property type="entry name" value="GLUTAMATE RECEPTOR-INTERACTING PROTEIN GRIP"/>
    <property type="match status" value="1"/>
</dbReference>
<dbReference type="Proteomes" id="UP000786811">
    <property type="component" value="Unassembled WGS sequence"/>
</dbReference>
<dbReference type="GO" id="GO:0098887">
    <property type="term" value="P:neurotransmitter receptor transport, endosome to postsynaptic membrane"/>
    <property type="evidence" value="ECO:0007669"/>
    <property type="project" value="TreeGrafter"/>
</dbReference>
<evidence type="ECO:0000256" key="2">
    <source>
        <dbReference type="ARBA" id="ARBA00022490"/>
    </source>
</evidence>
<dbReference type="PROSITE" id="PS50106">
    <property type="entry name" value="PDZ"/>
    <property type="match status" value="2"/>
</dbReference>
<organism evidence="5 6">
    <name type="scientific">Cotesia congregata</name>
    <name type="common">Parasitoid wasp</name>
    <name type="synonym">Apanteles congregatus</name>
    <dbReference type="NCBI Taxonomy" id="51543"/>
    <lineage>
        <taxon>Eukaryota</taxon>
        <taxon>Metazoa</taxon>
        <taxon>Ecdysozoa</taxon>
        <taxon>Arthropoda</taxon>
        <taxon>Hexapoda</taxon>
        <taxon>Insecta</taxon>
        <taxon>Pterygota</taxon>
        <taxon>Neoptera</taxon>
        <taxon>Endopterygota</taxon>
        <taxon>Hymenoptera</taxon>
        <taxon>Apocrita</taxon>
        <taxon>Ichneumonoidea</taxon>
        <taxon>Braconidae</taxon>
        <taxon>Microgastrinae</taxon>
        <taxon>Cotesia</taxon>
    </lineage>
</organism>
<accession>A0A8J2MK04</accession>
<evidence type="ECO:0000313" key="5">
    <source>
        <dbReference type="EMBL" id="CAG5090676.1"/>
    </source>
</evidence>
<name>A0A8J2MK04_COTCN</name>
<reference evidence="5" key="1">
    <citation type="submission" date="2021-04" db="EMBL/GenBank/DDBJ databases">
        <authorList>
            <person name="Chebbi M.A.C M."/>
        </authorList>
    </citation>
    <scope>NUCLEOTIDE SEQUENCE</scope>
</reference>
<keyword evidence="6" id="KW-1185">Reference proteome</keyword>
<dbReference type="EMBL" id="CAJNRD030001119">
    <property type="protein sequence ID" value="CAG5090676.1"/>
    <property type="molecule type" value="Genomic_DNA"/>
</dbReference>
<comment type="caution">
    <text evidence="5">The sequence shown here is derived from an EMBL/GenBank/DDBJ whole genome shotgun (WGS) entry which is preliminary data.</text>
</comment>
<feature type="domain" description="PDZ" evidence="4">
    <location>
        <begin position="113"/>
        <end position="194"/>
    </location>
</feature>
<evidence type="ECO:0000313" key="6">
    <source>
        <dbReference type="Proteomes" id="UP000786811"/>
    </source>
</evidence>
<evidence type="ECO:0000256" key="1">
    <source>
        <dbReference type="ARBA" id="ARBA00004496"/>
    </source>
</evidence>
<keyword evidence="5" id="KW-0675">Receptor</keyword>
<protein>
    <submittedName>
        <fullName evidence="5">Similar to GRIP1: Glutamate receptor-interacting protein 1 (Homo sapiens)</fullName>
    </submittedName>
</protein>
<comment type="subcellular location">
    <subcellularLocation>
        <location evidence="1">Cytoplasm</location>
    </subcellularLocation>
</comment>
<feature type="domain" description="PDZ" evidence="4">
    <location>
        <begin position="16"/>
        <end position="86"/>
    </location>
</feature>
<dbReference type="InterPro" id="IPR043545">
    <property type="entry name" value="GRIP1/2"/>
</dbReference>
<dbReference type="SUPFAM" id="SSF50156">
    <property type="entry name" value="PDZ domain-like"/>
    <property type="match status" value="2"/>
</dbReference>
<keyword evidence="3" id="KW-0677">Repeat</keyword>
<dbReference type="InterPro" id="IPR001478">
    <property type="entry name" value="PDZ"/>
</dbReference>
<evidence type="ECO:0000256" key="3">
    <source>
        <dbReference type="ARBA" id="ARBA00022737"/>
    </source>
</evidence>
<keyword evidence="2" id="KW-0963">Cytoplasm</keyword>
<gene>
    <name evidence="5" type="ORF">HICCMSTLAB_LOCUS5715</name>
</gene>
<evidence type="ECO:0000259" key="4">
    <source>
        <dbReference type="PROSITE" id="PS50106"/>
    </source>
</evidence>
<dbReference type="AlphaFoldDB" id="A0A8J2MK04"/>
<sequence>MDNSLPLIGVFSKVTQVRVKRENGFLGVTLRGGEATPLIITGIKPDGPTAKEGHVRLGDKLLAIDDIELQGLSLFEAQNVLKRSSDYPIASLTIEYNVASMAEVRTAIPGPLLIQLKRTCPGELGLTVRDNANGVYIESLRPASAADRCGAIQPGDKLLAVDSTPIYDAITAIKVLKDVSKTYRIVKIQILPQILSTSMKTLMKRSKSQQLFGVDKTIFTEENLTVLLRSDHQGFGFVVKLSDDGMNYVIMDYDTHIIIFIICLMR</sequence>
<proteinExistence type="predicted"/>
<dbReference type="GO" id="GO:0005737">
    <property type="term" value="C:cytoplasm"/>
    <property type="evidence" value="ECO:0007669"/>
    <property type="project" value="UniProtKB-SubCell"/>
</dbReference>
<dbReference type="Gene3D" id="2.30.42.10">
    <property type="match status" value="2"/>
</dbReference>
<dbReference type="PANTHER" id="PTHR46227:SF2">
    <property type="entry name" value="FI03335P"/>
    <property type="match status" value="1"/>
</dbReference>
<dbReference type="SMART" id="SM00228">
    <property type="entry name" value="PDZ"/>
    <property type="match status" value="2"/>
</dbReference>
<dbReference type="OrthoDB" id="75502at2759"/>
<dbReference type="InterPro" id="IPR036034">
    <property type="entry name" value="PDZ_sf"/>
</dbReference>
<dbReference type="Pfam" id="PF00595">
    <property type="entry name" value="PDZ"/>
    <property type="match status" value="2"/>
</dbReference>